<dbReference type="InterPro" id="IPR042099">
    <property type="entry name" value="ANL_N_sf"/>
</dbReference>
<dbReference type="GO" id="GO:0071766">
    <property type="term" value="P:Actinobacterium-type cell wall biogenesis"/>
    <property type="evidence" value="ECO:0007669"/>
    <property type="project" value="UniProtKB-ARBA"/>
</dbReference>
<name>A0A1X1XQR3_9MYCO</name>
<proteinExistence type="inferred from homology"/>
<evidence type="ECO:0000259" key="5">
    <source>
        <dbReference type="Pfam" id="PF00501"/>
    </source>
</evidence>
<accession>A0A1X1XQR3</accession>
<dbReference type="Pfam" id="PF23024">
    <property type="entry name" value="AMP-dom_DIP2-like"/>
    <property type="match status" value="1"/>
</dbReference>
<evidence type="ECO:0000256" key="3">
    <source>
        <dbReference type="ARBA" id="ARBA00022832"/>
    </source>
</evidence>
<evidence type="ECO:0000259" key="6">
    <source>
        <dbReference type="Pfam" id="PF23024"/>
    </source>
</evidence>
<dbReference type="EMBL" id="AP022581">
    <property type="protein sequence ID" value="BBX96086.1"/>
    <property type="molecule type" value="Genomic_DNA"/>
</dbReference>
<dbReference type="GO" id="GO:0005886">
    <property type="term" value="C:plasma membrane"/>
    <property type="evidence" value="ECO:0007669"/>
    <property type="project" value="TreeGrafter"/>
</dbReference>
<evidence type="ECO:0000313" key="8">
    <source>
        <dbReference type="Proteomes" id="UP000466396"/>
    </source>
</evidence>
<dbReference type="Pfam" id="PF00501">
    <property type="entry name" value="AMP-binding"/>
    <property type="match status" value="1"/>
</dbReference>
<dbReference type="InterPro" id="IPR000873">
    <property type="entry name" value="AMP-dep_synth/lig_dom"/>
</dbReference>
<dbReference type="OrthoDB" id="3671040at2"/>
<dbReference type="FunFam" id="3.30.300.30:FF:000016">
    <property type="entry name" value="Fatty-acid-CoA ligase FadD26"/>
    <property type="match status" value="1"/>
</dbReference>
<dbReference type="CDD" id="cd05931">
    <property type="entry name" value="FAAL"/>
    <property type="match status" value="1"/>
</dbReference>
<dbReference type="Gene3D" id="3.40.50.12780">
    <property type="entry name" value="N-terminal domain of ligase-like"/>
    <property type="match status" value="1"/>
</dbReference>
<reference evidence="7 8" key="1">
    <citation type="journal article" date="2019" name="Emerg. Microbes Infect.">
        <title>Comprehensive subspecies identification of 175 nontuberculous mycobacteria species based on 7547 genomic profiles.</title>
        <authorList>
            <person name="Matsumoto Y."/>
            <person name="Kinjo T."/>
            <person name="Motooka D."/>
            <person name="Nabeya D."/>
            <person name="Jung N."/>
            <person name="Uechi K."/>
            <person name="Horii T."/>
            <person name="Iida T."/>
            <person name="Fujita J."/>
            <person name="Nakamura S."/>
        </authorList>
    </citation>
    <scope>NUCLEOTIDE SEQUENCE [LARGE SCALE GENOMIC DNA]</scope>
    <source>
        <strain evidence="7 8">JCM 15657</strain>
    </source>
</reference>
<dbReference type="SUPFAM" id="SSF56801">
    <property type="entry name" value="Acetyl-CoA synthetase-like"/>
    <property type="match status" value="1"/>
</dbReference>
<dbReference type="STRING" id="169765.AWC15_07555"/>
<sequence length="586" mass="63588">MSVVESSIPIVLRERASLQPNDTALTFIDYDQDWDGVEETLTWSQLYRRTLNLAEQLQQSGSMGDRAVILAPQGLDYVVSFLASLQAGLIAVPLSVPYGGAHDERTTSVLADTQPAVVLTASSVVDNLTEYVQPQPGHKAPSIIEVDLLDLDSRQRSRGPASRGTGNKGPETLYLQYTSGSTRTPAGVMVSNKNLFANFEQIMTDYYGFNGKVAPPDTTVVSWLPFYHDMGFVLGIIFPILAGVRAVLTSPVGFLQRPARWMQMLATNSRAFSAAPNFAYEIAARKTSDDDMAGLDLGGVLSILNGSERVQPVTLKRFIDRFARFNLDPAVIRPSYGMAEATVYVATRKAGEPPKIVSFESDQLPDGQAVPCASDTGTPLVSYGNPQTQLVRIVDPDTCIECPPGRVGEIWIHGGNVASGYWEKPDVTARTFGATLVNPAAGTPDGPWLRTGDSGFISEDELFIMGRIKDLLIVYGRNHSPDDIEATIQEITPGRCAAIAVPEDGAEKLVAIIELKKRNESDEEAVERLGFVKREVTSAISKSHGLSVADLVLVSPGSIPITTSGKVRRAQCVELYRHAKFTRLDV</sequence>
<dbReference type="FunFam" id="3.40.50.12780:FF:000013">
    <property type="entry name" value="Long-chain-fatty-acid--AMP ligase FadD32"/>
    <property type="match status" value="1"/>
</dbReference>
<dbReference type="GO" id="GO:0070566">
    <property type="term" value="F:adenylyltransferase activity"/>
    <property type="evidence" value="ECO:0007669"/>
    <property type="project" value="TreeGrafter"/>
</dbReference>
<evidence type="ECO:0000313" key="7">
    <source>
        <dbReference type="EMBL" id="BBX96086.1"/>
    </source>
</evidence>
<evidence type="ECO:0000256" key="4">
    <source>
        <dbReference type="ARBA" id="ARBA00023098"/>
    </source>
</evidence>
<dbReference type="NCBIfam" id="NF004509">
    <property type="entry name" value="PRK05850.1"/>
    <property type="match status" value="1"/>
</dbReference>
<dbReference type="GO" id="GO:0006633">
    <property type="term" value="P:fatty acid biosynthetic process"/>
    <property type="evidence" value="ECO:0007669"/>
    <property type="project" value="TreeGrafter"/>
</dbReference>
<dbReference type="Proteomes" id="UP000466396">
    <property type="component" value="Chromosome"/>
</dbReference>
<dbReference type="PANTHER" id="PTHR22754">
    <property type="entry name" value="DISCO-INTERACTING PROTEIN 2 DIP2 -RELATED"/>
    <property type="match status" value="1"/>
</dbReference>
<keyword evidence="8" id="KW-1185">Reference proteome</keyword>
<dbReference type="PANTHER" id="PTHR22754:SF32">
    <property type="entry name" value="DISCO-INTERACTING PROTEIN 2"/>
    <property type="match status" value="1"/>
</dbReference>
<gene>
    <name evidence="7" type="primary">fadD25</name>
    <name evidence="7" type="ORF">MLAC_13800</name>
</gene>
<keyword evidence="4" id="KW-0443">Lipid metabolism</keyword>
<keyword evidence="2 7" id="KW-0436">Ligase</keyword>
<feature type="domain" description="AMP-binding enzyme C-terminal" evidence="6">
    <location>
        <begin position="470"/>
        <end position="580"/>
    </location>
</feature>
<keyword evidence="3" id="KW-0276">Fatty acid metabolism</keyword>
<dbReference type="RefSeq" id="WP_085162519.1">
    <property type="nucleotide sequence ID" value="NZ_AP022581.1"/>
</dbReference>
<evidence type="ECO:0000256" key="1">
    <source>
        <dbReference type="ARBA" id="ARBA00006432"/>
    </source>
</evidence>
<comment type="similarity">
    <text evidence="1">Belongs to the ATP-dependent AMP-binding enzyme family.</text>
</comment>
<protein>
    <submittedName>
        <fullName evidence="7">Putative fatty-acid--CoA ligase fadD25</fullName>
    </submittedName>
</protein>
<organism evidence="7 8">
    <name type="scientific">Mycobacterium lacus</name>
    <dbReference type="NCBI Taxonomy" id="169765"/>
    <lineage>
        <taxon>Bacteria</taxon>
        <taxon>Bacillati</taxon>
        <taxon>Actinomycetota</taxon>
        <taxon>Actinomycetes</taxon>
        <taxon>Mycobacteriales</taxon>
        <taxon>Mycobacteriaceae</taxon>
        <taxon>Mycobacterium</taxon>
    </lineage>
</organism>
<dbReference type="InterPro" id="IPR040097">
    <property type="entry name" value="FAAL/FAAC"/>
</dbReference>
<dbReference type="InterPro" id="IPR025110">
    <property type="entry name" value="AMP-bd_C"/>
</dbReference>
<dbReference type="Gene3D" id="3.30.300.30">
    <property type="match status" value="1"/>
</dbReference>
<dbReference type="InterPro" id="IPR045851">
    <property type="entry name" value="AMP-bd_C_sf"/>
</dbReference>
<evidence type="ECO:0000256" key="2">
    <source>
        <dbReference type="ARBA" id="ARBA00022598"/>
    </source>
</evidence>
<dbReference type="AlphaFoldDB" id="A0A1X1XQR3"/>
<dbReference type="KEGG" id="mlj:MLAC_13800"/>
<dbReference type="GO" id="GO:0016874">
    <property type="term" value="F:ligase activity"/>
    <property type="evidence" value="ECO:0007669"/>
    <property type="project" value="UniProtKB-KW"/>
</dbReference>
<feature type="domain" description="AMP-dependent synthetase/ligase" evidence="5">
    <location>
        <begin position="13"/>
        <end position="422"/>
    </location>
</feature>